<keyword evidence="8" id="KW-1185">Reference proteome</keyword>
<organism evidence="7 8">
    <name type="scientific">Modicella reniformis</name>
    <dbReference type="NCBI Taxonomy" id="1440133"/>
    <lineage>
        <taxon>Eukaryota</taxon>
        <taxon>Fungi</taxon>
        <taxon>Fungi incertae sedis</taxon>
        <taxon>Mucoromycota</taxon>
        <taxon>Mortierellomycotina</taxon>
        <taxon>Mortierellomycetes</taxon>
        <taxon>Mortierellales</taxon>
        <taxon>Mortierellaceae</taxon>
        <taxon>Modicella</taxon>
    </lineage>
</organism>
<dbReference type="PANTHER" id="PTHR12570:SF9">
    <property type="entry name" value="MAGNESIUM TRANSPORTER NIPA8-RELATED"/>
    <property type="match status" value="1"/>
</dbReference>
<evidence type="ECO:0000313" key="7">
    <source>
        <dbReference type="EMBL" id="KAF9936381.1"/>
    </source>
</evidence>
<dbReference type="PANTHER" id="PTHR12570">
    <property type="match status" value="1"/>
</dbReference>
<evidence type="ECO:0000256" key="2">
    <source>
        <dbReference type="ARBA" id="ARBA00022692"/>
    </source>
</evidence>
<accession>A0A9P6IP91</accession>
<feature type="compositionally biased region" description="Basic and acidic residues" evidence="5">
    <location>
        <begin position="482"/>
        <end position="502"/>
    </location>
</feature>
<dbReference type="Proteomes" id="UP000749646">
    <property type="component" value="Unassembled WGS sequence"/>
</dbReference>
<comment type="subcellular location">
    <subcellularLocation>
        <location evidence="1">Membrane</location>
        <topology evidence="1">Multi-pass membrane protein</topology>
    </subcellularLocation>
</comment>
<feature type="transmembrane region" description="Helical" evidence="6">
    <location>
        <begin position="333"/>
        <end position="354"/>
    </location>
</feature>
<feature type="transmembrane region" description="Helical" evidence="6">
    <location>
        <begin position="721"/>
        <end position="739"/>
    </location>
</feature>
<feature type="transmembrane region" description="Helical" evidence="6">
    <location>
        <begin position="187"/>
        <end position="205"/>
    </location>
</feature>
<dbReference type="OrthoDB" id="165382at2759"/>
<protein>
    <submittedName>
        <fullName evidence="7">NIPA-like protein 3</fullName>
    </submittedName>
</protein>
<evidence type="ECO:0000256" key="5">
    <source>
        <dbReference type="SAM" id="MobiDB-lite"/>
    </source>
</evidence>
<feature type="transmembrane region" description="Helical" evidence="6">
    <location>
        <begin position="689"/>
        <end position="709"/>
    </location>
</feature>
<gene>
    <name evidence="7" type="primary">NIPAL3</name>
    <name evidence="7" type="ORF">BGZ65_002470</name>
</gene>
<feature type="transmembrane region" description="Helical" evidence="6">
    <location>
        <begin position="308"/>
        <end position="326"/>
    </location>
</feature>
<feature type="transmembrane region" description="Helical" evidence="6">
    <location>
        <begin position="613"/>
        <end position="635"/>
    </location>
</feature>
<dbReference type="InterPro" id="IPR037185">
    <property type="entry name" value="EmrE-like"/>
</dbReference>
<feature type="transmembrane region" description="Helical" evidence="6">
    <location>
        <begin position="374"/>
        <end position="394"/>
    </location>
</feature>
<reference evidence="7" key="1">
    <citation type="journal article" date="2020" name="Fungal Divers.">
        <title>Resolving the Mortierellaceae phylogeny through synthesis of multi-gene phylogenetics and phylogenomics.</title>
        <authorList>
            <person name="Vandepol N."/>
            <person name="Liber J."/>
            <person name="Desiro A."/>
            <person name="Na H."/>
            <person name="Kennedy M."/>
            <person name="Barry K."/>
            <person name="Grigoriev I.V."/>
            <person name="Miller A.N."/>
            <person name="O'Donnell K."/>
            <person name="Stajich J.E."/>
            <person name="Bonito G."/>
        </authorList>
    </citation>
    <scope>NUCLEOTIDE SEQUENCE</scope>
    <source>
        <strain evidence="7">MES-2147</strain>
    </source>
</reference>
<dbReference type="InterPro" id="IPR008521">
    <property type="entry name" value="Mg_trans_NIPA"/>
</dbReference>
<keyword evidence="2 6" id="KW-0812">Transmembrane</keyword>
<name>A0A9P6IP91_9FUNG</name>
<comment type="caution">
    <text evidence="7">The sequence shown here is derived from an EMBL/GenBank/DDBJ whole genome shotgun (WGS) entry which is preliminary data.</text>
</comment>
<proteinExistence type="predicted"/>
<evidence type="ECO:0000256" key="4">
    <source>
        <dbReference type="ARBA" id="ARBA00023136"/>
    </source>
</evidence>
<evidence type="ECO:0000256" key="6">
    <source>
        <dbReference type="SAM" id="Phobius"/>
    </source>
</evidence>
<dbReference type="GO" id="GO:0016020">
    <property type="term" value="C:membrane"/>
    <property type="evidence" value="ECO:0007669"/>
    <property type="project" value="UniProtKB-SubCell"/>
</dbReference>
<dbReference type="Pfam" id="PF05653">
    <property type="entry name" value="Mg_trans_NIPA"/>
    <property type="match status" value="2"/>
</dbReference>
<evidence type="ECO:0000256" key="3">
    <source>
        <dbReference type="ARBA" id="ARBA00022989"/>
    </source>
</evidence>
<feature type="region of interest" description="Disordered" evidence="5">
    <location>
        <begin position="546"/>
        <end position="584"/>
    </location>
</feature>
<dbReference type="GO" id="GO:0015095">
    <property type="term" value="F:magnesium ion transmembrane transporter activity"/>
    <property type="evidence" value="ECO:0007669"/>
    <property type="project" value="InterPro"/>
</dbReference>
<evidence type="ECO:0000313" key="8">
    <source>
        <dbReference type="Proteomes" id="UP000749646"/>
    </source>
</evidence>
<feature type="transmembrane region" description="Helical" evidence="6">
    <location>
        <begin position="280"/>
        <end position="302"/>
    </location>
</feature>
<dbReference type="AlphaFoldDB" id="A0A9P6IP91"/>
<evidence type="ECO:0000256" key="1">
    <source>
        <dbReference type="ARBA" id="ARBA00004141"/>
    </source>
</evidence>
<dbReference type="SUPFAM" id="SSF103481">
    <property type="entry name" value="Multidrug resistance efflux transporter EmrE"/>
    <property type="match status" value="1"/>
</dbReference>
<feature type="transmembrane region" description="Helical" evidence="6">
    <location>
        <begin position="655"/>
        <end position="677"/>
    </location>
</feature>
<keyword evidence="3 6" id="KW-1133">Transmembrane helix</keyword>
<sequence>MPQTCTSDFDCLQMTRPPNWPREHATVQSGNYACVLPKTSKGNNSTSTGICQFVVTAGEQCNTPKDCAVFTFYTKFGLSVPDNLCSPHHCTIESSCGSPWQGSIAPSDHTFTNVKDNQISCCGGQAVEDICSLVGSNVDSCEYHSTCSFALDDFHSDNPNENNGYTFGQMRQQDLGFCQKIDQRKHVWIGVVITLISSTVLNLGLNGQKYALRKYDEERVLKQLEMEEEHERWRQERGWTDEQVQNEADRLFEEEENKRGKLYRKLKPYMFWRKIIVSKLWAAGLLVFIVGNLGGFIALRFAPQSLTAPLGSISLISNVIIAPLINKEVLGKWDVAGIFFIVAGSVIVVVFSGIVAQDYKLCVLINLFHKPATIVYLTLIGVCIIATFFFIRFVEKNVENEADVAIGVSSERVLQKEGRLYRLNSSRSSLSLSIKGRHESIHGALAAATTTPSDASRTAIGGALGVETGHSQNRWRPSFDSNRNDKSSRDSRLSTASLEKDASMTAEAGSSAVDQQGRHLEFEESISPQEGSSRGKEEVAIESNNVVGITPNYSPVPPTPSTNQLVRRRRNRAQSNKHDDDDGTPLTVWERIKRIEVIPSLPEDKLIRRNSPLLRFCLPLSYAALGGMMASYTVLFAKSLINLLVTSIFDGDNQFTSAIAWVILIFTVVTAVSQVYWINMGLKKYDALLQVPVFFTIWVLLDIIGGGIYYDEFRGFTAEKYVLFCVGVLVVFFGVALLAKRLALLAKEDVGESQAASVAASRTQSILKGEAPANH</sequence>
<dbReference type="EMBL" id="JAAAHW010009781">
    <property type="protein sequence ID" value="KAF9936381.1"/>
    <property type="molecule type" value="Genomic_DNA"/>
</dbReference>
<feature type="region of interest" description="Disordered" evidence="5">
    <location>
        <begin position="466"/>
        <end position="517"/>
    </location>
</feature>
<keyword evidence="4 6" id="KW-0472">Membrane</keyword>